<dbReference type="AlphaFoldDB" id="A0AAV5IB85"/>
<dbReference type="PANTHER" id="PTHR47344">
    <property type="entry name" value="RING ZINC FINGER PROTEIN-RELATED"/>
    <property type="match status" value="1"/>
</dbReference>
<keyword evidence="4" id="KW-1185">Reference proteome</keyword>
<accession>A0AAV5IB85</accession>
<dbReference type="PANTHER" id="PTHR47344:SF1">
    <property type="entry name" value="RING ZINC FINGER PROTEIN-RELATED"/>
    <property type="match status" value="1"/>
</dbReference>
<proteinExistence type="predicted"/>
<feature type="coiled-coil region" evidence="1">
    <location>
        <begin position="11"/>
        <end position="52"/>
    </location>
</feature>
<name>A0AAV5IB85_9ROSI</name>
<evidence type="ECO:0000313" key="3">
    <source>
        <dbReference type="EMBL" id="GKU96806.1"/>
    </source>
</evidence>
<evidence type="ECO:0000256" key="2">
    <source>
        <dbReference type="SAM" id="MobiDB-lite"/>
    </source>
</evidence>
<organism evidence="3 4">
    <name type="scientific">Rubroshorea leprosula</name>
    <dbReference type="NCBI Taxonomy" id="152421"/>
    <lineage>
        <taxon>Eukaryota</taxon>
        <taxon>Viridiplantae</taxon>
        <taxon>Streptophyta</taxon>
        <taxon>Embryophyta</taxon>
        <taxon>Tracheophyta</taxon>
        <taxon>Spermatophyta</taxon>
        <taxon>Magnoliopsida</taxon>
        <taxon>eudicotyledons</taxon>
        <taxon>Gunneridae</taxon>
        <taxon>Pentapetalae</taxon>
        <taxon>rosids</taxon>
        <taxon>malvids</taxon>
        <taxon>Malvales</taxon>
        <taxon>Dipterocarpaceae</taxon>
        <taxon>Rubroshorea</taxon>
    </lineage>
</organism>
<evidence type="ECO:0000256" key="1">
    <source>
        <dbReference type="SAM" id="Coils"/>
    </source>
</evidence>
<feature type="region of interest" description="Disordered" evidence="2">
    <location>
        <begin position="168"/>
        <end position="192"/>
    </location>
</feature>
<dbReference type="Proteomes" id="UP001054252">
    <property type="component" value="Unassembled WGS sequence"/>
</dbReference>
<comment type="caution">
    <text evidence="3">The sequence shown here is derived from an EMBL/GenBank/DDBJ whole genome shotgun (WGS) entry which is preliminary data.</text>
</comment>
<dbReference type="EMBL" id="BPVZ01000010">
    <property type="protein sequence ID" value="GKU96806.1"/>
    <property type="molecule type" value="Genomic_DNA"/>
</dbReference>
<gene>
    <name evidence="3" type="ORF">SLEP1_g9999</name>
</gene>
<keyword evidence="1" id="KW-0175">Coiled coil</keyword>
<reference evidence="3 4" key="1">
    <citation type="journal article" date="2021" name="Commun. Biol.">
        <title>The genome of Shorea leprosula (Dipterocarpaceae) highlights the ecological relevance of drought in aseasonal tropical rainforests.</title>
        <authorList>
            <person name="Ng K.K.S."/>
            <person name="Kobayashi M.J."/>
            <person name="Fawcett J.A."/>
            <person name="Hatakeyama M."/>
            <person name="Paape T."/>
            <person name="Ng C.H."/>
            <person name="Ang C.C."/>
            <person name="Tnah L.H."/>
            <person name="Lee C.T."/>
            <person name="Nishiyama T."/>
            <person name="Sese J."/>
            <person name="O'Brien M.J."/>
            <person name="Copetti D."/>
            <person name="Mohd Noor M.I."/>
            <person name="Ong R.C."/>
            <person name="Putra M."/>
            <person name="Sireger I.Z."/>
            <person name="Indrioko S."/>
            <person name="Kosugi Y."/>
            <person name="Izuno A."/>
            <person name="Isagi Y."/>
            <person name="Lee S.L."/>
            <person name="Shimizu K.K."/>
        </authorList>
    </citation>
    <scope>NUCLEOTIDE SEQUENCE [LARGE SCALE GENOMIC DNA]</scope>
    <source>
        <strain evidence="3">214</strain>
    </source>
</reference>
<protein>
    <submittedName>
        <fullName evidence="3">Uncharacterized protein</fullName>
    </submittedName>
</protein>
<sequence>MAKCNLLGRGEAHLQKKLEKAKGKINKLKMRIQELETAIEEKNNEVLRAIKASKEGSPTSVILNVDDHSNNAMTKNSLAEVQMEQSFVLVNGNNVDLSKISPIHKTEDISSVSHIGSNHPRGAKAMALGIERRDFIIIDASAWTSSVSVHRLSSLDLQHQNQENVIKESAPSMSEADSDINGEETLLTGQLM</sequence>
<evidence type="ECO:0000313" key="4">
    <source>
        <dbReference type="Proteomes" id="UP001054252"/>
    </source>
</evidence>